<gene>
    <name evidence="2" type="ORF">SAMN05216214_10275</name>
</gene>
<protein>
    <submittedName>
        <fullName evidence="2">Putative metallopeptidase</fullName>
    </submittedName>
</protein>
<evidence type="ECO:0000256" key="1">
    <source>
        <dbReference type="SAM" id="SignalP"/>
    </source>
</evidence>
<accession>A0A1H7GGX3</accession>
<proteinExistence type="predicted"/>
<sequence>MPARLLTLLLALFCLPVQAEHGTPSGVLAVDQLRFVTANAEFTLMHEMGHLLIHELHLPVLGREEDAADQLGFYGLLLMQREQLDKNFYGRLLDVADYWRLQWQHSQANGGASVVWDSHALDQQRFYNLSCLIYGSDPDHLEWVLEVTGLPIERALYCDQEYAQVEQAVQWLLTRIQRERPEHQGQAIRVSYEEPLDSIEHGPELLSRVRASKVLENVAQRASSLFYLPRALQIRVQNCGAADAWYDRNTGELSLCWELIDHYARLMPALQQLREQQRLAVKRD</sequence>
<dbReference type="InterPro" id="IPR025644">
    <property type="entry name" value="DUF4344"/>
</dbReference>
<dbReference type="STRING" id="1429083.GCA_001885685_02639"/>
<dbReference type="Proteomes" id="UP000185766">
    <property type="component" value="Unassembled WGS sequence"/>
</dbReference>
<organism evidence="2 3">
    <name type="scientific">Atopomonas hussainii</name>
    <dbReference type="NCBI Taxonomy" id="1429083"/>
    <lineage>
        <taxon>Bacteria</taxon>
        <taxon>Pseudomonadati</taxon>
        <taxon>Pseudomonadota</taxon>
        <taxon>Gammaproteobacteria</taxon>
        <taxon>Pseudomonadales</taxon>
        <taxon>Pseudomonadaceae</taxon>
        <taxon>Atopomonas</taxon>
    </lineage>
</organism>
<evidence type="ECO:0000313" key="3">
    <source>
        <dbReference type="Proteomes" id="UP000185766"/>
    </source>
</evidence>
<evidence type="ECO:0000313" key="2">
    <source>
        <dbReference type="EMBL" id="SEK37371.1"/>
    </source>
</evidence>
<dbReference type="Pfam" id="PF14247">
    <property type="entry name" value="DUF4344"/>
    <property type="match status" value="2"/>
</dbReference>
<dbReference type="RefSeq" id="WP_074864539.1">
    <property type="nucleotide sequence ID" value="NZ_FOAS01000002.1"/>
</dbReference>
<reference evidence="2 3" key="1">
    <citation type="submission" date="2016-10" db="EMBL/GenBank/DDBJ databases">
        <authorList>
            <person name="de Groot N.N."/>
        </authorList>
    </citation>
    <scope>NUCLEOTIDE SEQUENCE [LARGE SCALE GENOMIC DNA]</scope>
    <source>
        <strain evidence="2 3">JCM 19513</strain>
    </source>
</reference>
<name>A0A1H7GGX3_9GAMM</name>
<keyword evidence="1" id="KW-0732">Signal</keyword>
<feature type="chain" id="PRO_5010357525" evidence="1">
    <location>
        <begin position="20"/>
        <end position="284"/>
    </location>
</feature>
<dbReference type="EMBL" id="FOAS01000002">
    <property type="protein sequence ID" value="SEK37371.1"/>
    <property type="molecule type" value="Genomic_DNA"/>
</dbReference>
<dbReference type="AlphaFoldDB" id="A0A1H7GGX3"/>
<feature type="signal peptide" evidence="1">
    <location>
        <begin position="1"/>
        <end position="19"/>
    </location>
</feature>
<keyword evidence="3" id="KW-1185">Reference proteome</keyword>